<sequence length="62" mass="7198">MEVVTKTLFMGLILHPTKVRIKALSSKFSYYCYPFVAFLASSPHFSCQIEPPSFFVFLYRVI</sequence>
<protein>
    <submittedName>
        <fullName evidence="1">Uncharacterized protein</fullName>
    </submittedName>
</protein>
<dbReference type="Proteomes" id="UP001141552">
    <property type="component" value="Unassembled WGS sequence"/>
</dbReference>
<accession>A0A9Q0GGL1</accession>
<gene>
    <name evidence="1" type="ORF">Tsubulata_037823</name>
</gene>
<dbReference type="EMBL" id="JAKUCV010000848">
    <property type="protein sequence ID" value="KAJ4848660.1"/>
    <property type="molecule type" value="Genomic_DNA"/>
</dbReference>
<comment type="caution">
    <text evidence="1">The sequence shown here is derived from an EMBL/GenBank/DDBJ whole genome shotgun (WGS) entry which is preliminary data.</text>
</comment>
<organism evidence="1 2">
    <name type="scientific">Turnera subulata</name>
    <dbReference type="NCBI Taxonomy" id="218843"/>
    <lineage>
        <taxon>Eukaryota</taxon>
        <taxon>Viridiplantae</taxon>
        <taxon>Streptophyta</taxon>
        <taxon>Embryophyta</taxon>
        <taxon>Tracheophyta</taxon>
        <taxon>Spermatophyta</taxon>
        <taxon>Magnoliopsida</taxon>
        <taxon>eudicotyledons</taxon>
        <taxon>Gunneridae</taxon>
        <taxon>Pentapetalae</taxon>
        <taxon>rosids</taxon>
        <taxon>fabids</taxon>
        <taxon>Malpighiales</taxon>
        <taxon>Passifloraceae</taxon>
        <taxon>Turnera</taxon>
    </lineage>
</organism>
<evidence type="ECO:0000313" key="2">
    <source>
        <dbReference type="Proteomes" id="UP001141552"/>
    </source>
</evidence>
<proteinExistence type="predicted"/>
<name>A0A9Q0GGL1_9ROSI</name>
<keyword evidence="2" id="KW-1185">Reference proteome</keyword>
<dbReference type="AlphaFoldDB" id="A0A9Q0GGL1"/>
<evidence type="ECO:0000313" key="1">
    <source>
        <dbReference type="EMBL" id="KAJ4848660.1"/>
    </source>
</evidence>
<reference evidence="1" key="2">
    <citation type="journal article" date="2023" name="Plants (Basel)">
        <title>Annotation of the Turnera subulata (Passifloraceae) Draft Genome Reveals the S-Locus Evolved after the Divergence of Turneroideae from Passifloroideae in a Stepwise Manner.</title>
        <authorList>
            <person name="Henning P.M."/>
            <person name="Roalson E.H."/>
            <person name="Mir W."/>
            <person name="McCubbin A.G."/>
            <person name="Shore J.S."/>
        </authorList>
    </citation>
    <scope>NUCLEOTIDE SEQUENCE</scope>
    <source>
        <strain evidence="1">F60SS</strain>
    </source>
</reference>
<reference evidence="1" key="1">
    <citation type="submission" date="2022-02" db="EMBL/GenBank/DDBJ databases">
        <authorList>
            <person name="Henning P.M."/>
            <person name="McCubbin A.G."/>
            <person name="Shore J.S."/>
        </authorList>
    </citation>
    <scope>NUCLEOTIDE SEQUENCE</scope>
    <source>
        <strain evidence="1">F60SS</strain>
        <tissue evidence="1">Leaves</tissue>
    </source>
</reference>